<reference evidence="1 2" key="1">
    <citation type="submission" date="2012-10" db="EMBL/GenBank/DDBJ databases">
        <authorList>
            <person name="Zafar N."/>
            <person name="Inman J."/>
            <person name="Hall N."/>
            <person name="Lorenzi H."/>
            <person name="Caler E."/>
        </authorList>
    </citation>
    <scope>NUCLEOTIDE SEQUENCE [LARGE SCALE GENOMIC DNA]</scope>
    <source>
        <strain evidence="1 2">IP1</strain>
    </source>
</reference>
<dbReference type="KEGG" id="eiv:EIN_146180"/>
<dbReference type="RefSeq" id="XP_004254395.1">
    <property type="nucleotide sequence ID" value="XM_004254347.1"/>
</dbReference>
<dbReference type="VEuPathDB" id="AmoebaDB:EIN_146180"/>
<dbReference type="GeneID" id="14886566"/>
<dbReference type="AlphaFoldDB" id="L7FNA8"/>
<dbReference type="OMA" id="CWENDSS"/>
<organism evidence="1 2">
    <name type="scientific">Entamoeba invadens IP1</name>
    <dbReference type="NCBI Taxonomy" id="370355"/>
    <lineage>
        <taxon>Eukaryota</taxon>
        <taxon>Amoebozoa</taxon>
        <taxon>Evosea</taxon>
        <taxon>Archamoebae</taxon>
        <taxon>Mastigamoebida</taxon>
        <taxon>Entamoebidae</taxon>
        <taxon>Entamoeba</taxon>
    </lineage>
</organism>
<evidence type="ECO:0000313" key="2">
    <source>
        <dbReference type="Proteomes" id="UP000014680"/>
    </source>
</evidence>
<proteinExistence type="predicted"/>
<name>L7FNA8_ENTIV</name>
<protein>
    <submittedName>
        <fullName evidence="1">Uncharacterized protein</fullName>
    </submittedName>
</protein>
<dbReference type="OrthoDB" id="29205at2759"/>
<gene>
    <name evidence="1" type="ORF">EIN_146180</name>
</gene>
<keyword evidence="2" id="KW-1185">Reference proteome</keyword>
<accession>L7FNA8</accession>
<sequence>MSTSQSFLSSDSIPSYIKFECPTQNTEKENYSHQCWENDSSSTLANPVSPEYIVFPIDDADFTLRNDTKTLRDTEDWIIHLQMTDKKKDKLTRLTGRRNSIEKISPFLISETSEQAKANGSLVLKSDTIKQKTGERPDPCFLRKVRRSGNRYDHVRIDKMRKIFGRRDSIVVISNLVVASTSQEAMQNAIKIRRVEKLKKLAGL</sequence>
<evidence type="ECO:0000313" key="1">
    <source>
        <dbReference type="EMBL" id="ELP87624.1"/>
    </source>
</evidence>
<dbReference type="Proteomes" id="UP000014680">
    <property type="component" value="Unassembled WGS sequence"/>
</dbReference>
<dbReference type="EMBL" id="KB206843">
    <property type="protein sequence ID" value="ELP87624.1"/>
    <property type="molecule type" value="Genomic_DNA"/>
</dbReference>